<organism evidence="2 3">
    <name type="scientific">Pseudomonas asplenii</name>
    <dbReference type="NCBI Taxonomy" id="53407"/>
    <lineage>
        <taxon>Bacteria</taxon>
        <taxon>Pseudomonadati</taxon>
        <taxon>Pseudomonadota</taxon>
        <taxon>Gammaproteobacteria</taxon>
        <taxon>Pseudomonadales</taxon>
        <taxon>Pseudomonadaceae</taxon>
        <taxon>Pseudomonas</taxon>
    </lineage>
</organism>
<dbReference type="Pfam" id="PF06693">
    <property type="entry name" value="DUF1190"/>
    <property type="match status" value="1"/>
</dbReference>
<feature type="region of interest" description="Disordered" evidence="1">
    <location>
        <begin position="115"/>
        <end position="140"/>
    </location>
</feature>
<dbReference type="RefSeq" id="WP_054064624.1">
    <property type="nucleotide sequence ID" value="NZ_JSYZ01000030.1"/>
</dbReference>
<dbReference type="EMBL" id="JSYZ01000030">
    <property type="protein sequence ID" value="KPA87401.1"/>
    <property type="molecule type" value="Genomic_DNA"/>
</dbReference>
<proteinExistence type="predicted"/>
<feature type="region of interest" description="Disordered" evidence="1">
    <location>
        <begin position="212"/>
        <end position="250"/>
    </location>
</feature>
<dbReference type="InterPro" id="IPR009576">
    <property type="entry name" value="Biofilm_formation_YgiB"/>
</dbReference>
<keyword evidence="3" id="KW-1185">Reference proteome</keyword>
<dbReference type="AlphaFoldDB" id="A0A0N0VIE8"/>
<protein>
    <submittedName>
        <fullName evidence="2">Putative integral membrane protein</fullName>
    </submittedName>
</protein>
<evidence type="ECO:0000256" key="1">
    <source>
        <dbReference type="SAM" id="MobiDB-lite"/>
    </source>
</evidence>
<sequence>MKRSQRVGLVLLGSVPFVLVACDGEQVRTRDVIKTTSYTSEPACVAAGVAADVCADAAAEAREQHLEIVPEYASQDACASDFARSDCVADLGNSRFHPLMSGFNLTTVQAVPAPLEQEQEQEAQAAVQSAPPVSSSGGGSYGGSFGGSGYSSHSNDWGSRFWRWIGLGSDPYAPRYFSEPLYNERDGRGGYQASSLNQQARAGKTFAQSTNARFRLNSPGQFTPASYRGSAPRMVSRGGFGSSHGSSRGG</sequence>
<dbReference type="OrthoDB" id="7361974at2"/>
<feature type="compositionally biased region" description="Gly residues" evidence="1">
    <location>
        <begin position="238"/>
        <end position="250"/>
    </location>
</feature>
<evidence type="ECO:0000313" key="2">
    <source>
        <dbReference type="EMBL" id="KPA87401.1"/>
    </source>
</evidence>
<dbReference type="PATRIC" id="fig|50340.43.peg.4268"/>
<gene>
    <name evidence="2" type="ORF">PF66_06031</name>
</gene>
<dbReference type="STRING" id="50340.PF66_06031"/>
<feature type="compositionally biased region" description="Low complexity" evidence="1">
    <location>
        <begin position="115"/>
        <end position="135"/>
    </location>
</feature>
<name>A0A0N0VIE8_9PSED</name>
<evidence type="ECO:0000313" key="3">
    <source>
        <dbReference type="Proteomes" id="UP000037931"/>
    </source>
</evidence>
<dbReference type="Proteomes" id="UP000037931">
    <property type="component" value="Unassembled WGS sequence"/>
</dbReference>
<dbReference type="PROSITE" id="PS51257">
    <property type="entry name" value="PROKAR_LIPOPROTEIN"/>
    <property type="match status" value="1"/>
</dbReference>
<reference evidence="2 3" key="1">
    <citation type="journal article" date="2015" name="PLoS ONE">
        <title>Rice-Infecting Pseudomonas Genomes Are Highly Accessorized and Harbor Multiple Putative Virulence Mechanisms to Cause Sheath Brown Rot.</title>
        <authorList>
            <person name="Quibod I.L."/>
            <person name="Grande G."/>
            <person name="Oreiro E.G."/>
            <person name="Borja F.N."/>
            <person name="Dossa G.S."/>
            <person name="Mauleon R."/>
            <person name="Cruz C.V."/>
            <person name="Oliva R."/>
        </authorList>
    </citation>
    <scope>NUCLEOTIDE SEQUENCE [LARGE SCALE GENOMIC DNA]</scope>
    <source>
        <strain evidence="2 3">IRRI 6609</strain>
    </source>
</reference>
<feature type="compositionally biased region" description="Polar residues" evidence="1">
    <location>
        <begin position="212"/>
        <end position="224"/>
    </location>
</feature>
<accession>A0A0N0VIE8</accession>
<comment type="caution">
    <text evidence="2">The sequence shown here is derived from an EMBL/GenBank/DDBJ whole genome shotgun (WGS) entry which is preliminary data.</text>
</comment>